<accession>A0A0H3WP75</accession>
<keyword evidence="1" id="KW-1133">Transmembrane helix</keyword>
<feature type="transmembrane region" description="Helical" evidence="1">
    <location>
        <begin position="59"/>
        <end position="76"/>
    </location>
</feature>
<name>A0A0H3WP75_9BURK</name>
<feature type="transmembrane region" description="Helical" evidence="1">
    <location>
        <begin position="34"/>
        <end position="53"/>
    </location>
</feature>
<organism evidence="2 3">
    <name type="scientific">Pandoraea faecigallinarum</name>
    <dbReference type="NCBI Taxonomy" id="656179"/>
    <lineage>
        <taxon>Bacteria</taxon>
        <taxon>Pseudomonadati</taxon>
        <taxon>Pseudomonadota</taxon>
        <taxon>Betaproteobacteria</taxon>
        <taxon>Burkholderiales</taxon>
        <taxon>Burkholderiaceae</taxon>
        <taxon>Pandoraea</taxon>
    </lineage>
</organism>
<keyword evidence="1" id="KW-0472">Membrane</keyword>
<evidence type="ECO:0000313" key="2">
    <source>
        <dbReference type="EMBL" id="AKM29250.1"/>
    </source>
</evidence>
<keyword evidence="1" id="KW-0812">Transmembrane</keyword>
<dbReference type="OrthoDB" id="8970910at2"/>
<protein>
    <recommendedName>
        <fullName evidence="4">Holin</fullName>
    </recommendedName>
</protein>
<proteinExistence type="predicted"/>
<dbReference type="EMBL" id="CP011807">
    <property type="protein sequence ID" value="AKM29250.1"/>
    <property type="molecule type" value="Genomic_DNA"/>
</dbReference>
<dbReference type="AlphaFoldDB" id="A0A0H3WP75"/>
<dbReference type="KEGG" id="pfg:AB870_02580"/>
<keyword evidence="3" id="KW-1185">Reference proteome</keyword>
<dbReference type="STRING" id="656179.AB870_02580"/>
<feature type="transmembrane region" description="Helical" evidence="1">
    <location>
        <begin position="6"/>
        <end position="22"/>
    </location>
</feature>
<evidence type="ECO:0008006" key="4">
    <source>
        <dbReference type="Google" id="ProtNLM"/>
    </source>
</evidence>
<dbReference type="RefSeq" id="WP_047905196.1">
    <property type="nucleotide sequence ID" value="NZ_CP011807.3"/>
</dbReference>
<sequence length="91" mass="9733">MLAIINFSANAVIFALSLWAVLTHRVPTRSGGALVLSLVNFSAIGNIGSPIACHSAPEVTLNVAVAIAAAWGFWQIQIKRRHFGRLGHDTQ</sequence>
<reference evidence="2" key="1">
    <citation type="submission" date="2016-06" db="EMBL/GenBank/DDBJ databases">
        <title>Complete Genome Sequence of Pandoraea faecigallinarum DSM-23572.</title>
        <authorList>
            <person name="Yong D."/>
            <person name="Ee R."/>
            <person name="Lim Y.-L."/>
            <person name="Yin W.-F."/>
            <person name="Chan K.-G."/>
        </authorList>
    </citation>
    <scope>NUCLEOTIDE SEQUENCE</scope>
    <source>
        <strain evidence="2">DSM 23572</strain>
    </source>
</reference>
<gene>
    <name evidence="2" type="ORF">AB870_02580</name>
</gene>
<dbReference type="PATRIC" id="fig|656179.3.peg.570"/>
<dbReference type="Proteomes" id="UP000035651">
    <property type="component" value="Chromosome"/>
</dbReference>
<evidence type="ECO:0000313" key="3">
    <source>
        <dbReference type="Proteomes" id="UP000035651"/>
    </source>
</evidence>
<evidence type="ECO:0000256" key="1">
    <source>
        <dbReference type="SAM" id="Phobius"/>
    </source>
</evidence>